<feature type="compositionally biased region" description="Pro residues" evidence="1">
    <location>
        <begin position="258"/>
        <end position="268"/>
    </location>
</feature>
<keyword evidence="2" id="KW-0812">Transmembrane</keyword>
<dbReference type="InterPro" id="IPR018649">
    <property type="entry name" value="SHOCT"/>
</dbReference>
<feature type="region of interest" description="Disordered" evidence="1">
    <location>
        <begin position="258"/>
        <end position="290"/>
    </location>
</feature>
<proteinExistence type="predicted"/>
<feature type="compositionally biased region" description="Low complexity" evidence="1">
    <location>
        <begin position="269"/>
        <end position="278"/>
    </location>
</feature>
<protein>
    <recommendedName>
        <fullName evidence="3">SHOCT domain-containing protein</fullName>
    </recommendedName>
</protein>
<keyword evidence="5" id="KW-1185">Reference proteome</keyword>
<sequence>MENPSSPLETLRQLKEMLDAGALTPIEFDALKQRLVFTPGAAGAAAEPTAAPVAPVVPAAPILPPAPAWPVVAAPPVPATLPAVPTPPAAQVAAYPTIPAVPPVASTPPEPLPPAPFYASLSSSVPPAPEVVEVDALVFEPVAEPMFMSEASADFPVAVGGPSYVNTEALPDDEETDLAAVPAERNSSLGLVLAIAGVLVFLAVVAYLNFNRPASEHISSTSQTAADSVATTIETGPQVAPLPTTSVAPETVRVAPTNPAPVIQPRPAAPVADTVAPVTNSSAPDTAANR</sequence>
<dbReference type="RefSeq" id="WP_345057865.1">
    <property type="nucleotide sequence ID" value="NZ_BAABDK010000030.1"/>
</dbReference>
<feature type="compositionally biased region" description="Polar residues" evidence="1">
    <location>
        <begin position="279"/>
        <end position="290"/>
    </location>
</feature>
<dbReference type="Proteomes" id="UP001501469">
    <property type="component" value="Unassembled WGS sequence"/>
</dbReference>
<organism evidence="4 5">
    <name type="scientific">Hymenobacter glaciei</name>
    <dbReference type="NCBI Taxonomy" id="877209"/>
    <lineage>
        <taxon>Bacteria</taxon>
        <taxon>Pseudomonadati</taxon>
        <taxon>Bacteroidota</taxon>
        <taxon>Cytophagia</taxon>
        <taxon>Cytophagales</taxon>
        <taxon>Hymenobacteraceae</taxon>
        <taxon>Hymenobacter</taxon>
    </lineage>
</organism>
<evidence type="ECO:0000313" key="4">
    <source>
        <dbReference type="EMBL" id="GAA4048514.1"/>
    </source>
</evidence>
<comment type="caution">
    <text evidence="4">The sequence shown here is derived from an EMBL/GenBank/DDBJ whole genome shotgun (WGS) entry which is preliminary data.</text>
</comment>
<reference evidence="5" key="1">
    <citation type="journal article" date="2019" name="Int. J. Syst. Evol. Microbiol.">
        <title>The Global Catalogue of Microorganisms (GCM) 10K type strain sequencing project: providing services to taxonomists for standard genome sequencing and annotation.</title>
        <authorList>
            <consortium name="The Broad Institute Genomics Platform"/>
            <consortium name="The Broad Institute Genome Sequencing Center for Infectious Disease"/>
            <person name="Wu L."/>
            <person name="Ma J."/>
        </authorList>
    </citation>
    <scope>NUCLEOTIDE SEQUENCE [LARGE SCALE GENOMIC DNA]</scope>
    <source>
        <strain evidence="5">JCM 17225</strain>
    </source>
</reference>
<keyword evidence="2" id="KW-0472">Membrane</keyword>
<evidence type="ECO:0000313" key="5">
    <source>
        <dbReference type="Proteomes" id="UP001501469"/>
    </source>
</evidence>
<evidence type="ECO:0000256" key="1">
    <source>
        <dbReference type="SAM" id="MobiDB-lite"/>
    </source>
</evidence>
<gene>
    <name evidence="4" type="ORF">GCM10022409_38690</name>
</gene>
<keyword evidence="2" id="KW-1133">Transmembrane helix</keyword>
<feature type="transmembrane region" description="Helical" evidence="2">
    <location>
        <begin position="189"/>
        <end position="210"/>
    </location>
</feature>
<feature type="domain" description="SHOCT" evidence="3">
    <location>
        <begin position="10"/>
        <end position="35"/>
    </location>
</feature>
<evidence type="ECO:0000256" key="2">
    <source>
        <dbReference type="SAM" id="Phobius"/>
    </source>
</evidence>
<evidence type="ECO:0000259" key="3">
    <source>
        <dbReference type="Pfam" id="PF09851"/>
    </source>
</evidence>
<dbReference type="EMBL" id="BAABDK010000030">
    <property type="protein sequence ID" value="GAA4048514.1"/>
    <property type="molecule type" value="Genomic_DNA"/>
</dbReference>
<dbReference type="Pfam" id="PF09851">
    <property type="entry name" value="SHOCT"/>
    <property type="match status" value="1"/>
</dbReference>
<accession>A0ABP7UNN8</accession>
<name>A0ABP7UNN8_9BACT</name>